<comment type="similarity">
    <text evidence="1">Belongs to the SIMIBI class G3E GTPase family. ArgK/MeaB subfamily.</text>
</comment>
<dbReference type="EMBL" id="FORR01000012">
    <property type="protein sequence ID" value="SFJ55874.1"/>
    <property type="molecule type" value="Genomic_DNA"/>
</dbReference>
<evidence type="ECO:0000313" key="2">
    <source>
        <dbReference type="EMBL" id="SFJ55874.1"/>
    </source>
</evidence>
<dbReference type="GO" id="GO:0003924">
    <property type="term" value="F:GTPase activity"/>
    <property type="evidence" value="ECO:0007669"/>
    <property type="project" value="InterPro"/>
</dbReference>
<name>A0A1I3SAN1_9BACL</name>
<dbReference type="Gene3D" id="1.20.5.170">
    <property type="match status" value="1"/>
</dbReference>
<keyword evidence="2" id="KW-0808">Transferase</keyword>
<dbReference type="NCBIfam" id="TIGR00750">
    <property type="entry name" value="lao"/>
    <property type="match status" value="1"/>
</dbReference>
<accession>A0A1I3SAN1</accession>
<dbReference type="GO" id="GO:0005737">
    <property type="term" value="C:cytoplasm"/>
    <property type="evidence" value="ECO:0007669"/>
    <property type="project" value="TreeGrafter"/>
</dbReference>
<proteinExistence type="inferred from homology"/>
<dbReference type="InterPro" id="IPR005129">
    <property type="entry name" value="GTPase_ArgK"/>
</dbReference>
<dbReference type="STRING" id="46223.SAMN05421852_112102"/>
<gene>
    <name evidence="2" type="ORF">SAMN05421852_112102</name>
</gene>
<sequence>MSQPKKRRRLKVEDYVQGVLEKNRTILAQAITLVESNLEEHMKMAQEVLQRLQPHTGRSIRIGITGVPGAGKSTFIESFGLMLCEKGHRVAVLAIDPSSTLTKGSILGDKTRMEKLSKHPHAYIRPSASAGTLGGVARKTRESMLVCEAAGFDVILVETVGVGQSEVAVRSMVDFFLLLTLTGAGDDLQGIKKGIMELADAILINKADGDNEIKARATKAELNRVLHYLHPATEGWKTKAYTCSALYGTGIEEIWEVIRKFQEVTTASGVFHRRRQQQTLDWIYTMIDEYLRARFFQHPTIQSVLPQIEKEVLSGRESATQAFKRLVQLFEEQERG</sequence>
<evidence type="ECO:0000256" key="1">
    <source>
        <dbReference type="ARBA" id="ARBA00009625"/>
    </source>
</evidence>
<protein>
    <submittedName>
        <fullName evidence="2">LAO/AO transport system kinase</fullName>
    </submittedName>
</protein>
<dbReference type="PANTHER" id="PTHR23408">
    <property type="entry name" value="METHYLMALONYL-COA MUTASE"/>
    <property type="match status" value="1"/>
</dbReference>
<dbReference type="OrthoDB" id="9778292at2"/>
<keyword evidence="3" id="KW-1185">Reference proteome</keyword>
<keyword evidence="2" id="KW-0418">Kinase</keyword>
<dbReference type="NCBIfam" id="NF006958">
    <property type="entry name" value="PRK09435.1"/>
    <property type="match status" value="1"/>
</dbReference>
<dbReference type="Proteomes" id="UP000199545">
    <property type="component" value="Unassembled WGS sequence"/>
</dbReference>
<dbReference type="RefSeq" id="WP_093230730.1">
    <property type="nucleotide sequence ID" value="NZ_FORR01000012.1"/>
</dbReference>
<dbReference type="GO" id="GO:0005525">
    <property type="term" value="F:GTP binding"/>
    <property type="evidence" value="ECO:0007669"/>
    <property type="project" value="InterPro"/>
</dbReference>
<evidence type="ECO:0000313" key="3">
    <source>
        <dbReference type="Proteomes" id="UP000199545"/>
    </source>
</evidence>
<organism evidence="2 3">
    <name type="scientific">Thermoflavimicrobium dichotomicum</name>
    <dbReference type="NCBI Taxonomy" id="46223"/>
    <lineage>
        <taxon>Bacteria</taxon>
        <taxon>Bacillati</taxon>
        <taxon>Bacillota</taxon>
        <taxon>Bacilli</taxon>
        <taxon>Bacillales</taxon>
        <taxon>Thermoactinomycetaceae</taxon>
        <taxon>Thermoflavimicrobium</taxon>
    </lineage>
</organism>
<dbReference type="Gene3D" id="3.40.50.300">
    <property type="entry name" value="P-loop containing nucleotide triphosphate hydrolases"/>
    <property type="match status" value="1"/>
</dbReference>
<dbReference type="GO" id="GO:0016301">
    <property type="term" value="F:kinase activity"/>
    <property type="evidence" value="ECO:0007669"/>
    <property type="project" value="UniProtKB-KW"/>
</dbReference>
<dbReference type="Pfam" id="PF03308">
    <property type="entry name" value="MeaB"/>
    <property type="match status" value="1"/>
</dbReference>
<dbReference type="SUPFAM" id="SSF52540">
    <property type="entry name" value="P-loop containing nucleoside triphosphate hydrolases"/>
    <property type="match status" value="1"/>
</dbReference>
<dbReference type="Gene3D" id="1.10.287.130">
    <property type="match status" value="1"/>
</dbReference>
<dbReference type="AlphaFoldDB" id="A0A1I3SAN1"/>
<dbReference type="PANTHER" id="PTHR23408:SF3">
    <property type="entry name" value="METHYLMALONIC ACIDURIA TYPE A PROTEIN, MITOCHONDRIAL"/>
    <property type="match status" value="1"/>
</dbReference>
<dbReference type="CDD" id="cd03114">
    <property type="entry name" value="MMAA-like"/>
    <property type="match status" value="1"/>
</dbReference>
<dbReference type="InterPro" id="IPR027417">
    <property type="entry name" value="P-loop_NTPase"/>
</dbReference>
<reference evidence="2 3" key="1">
    <citation type="submission" date="2016-10" db="EMBL/GenBank/DDBJ databases">
        <authorList>
            <person name="de Groot N.N."/>
        </authorList>
    </citation>
    <scope>NUCLEOTIDE SEQUENCE [LARGE SCALE GENOMIC DNA]</scope>
    <source>
        <strain evidence="2 3">DSM 44778</strain>
    </source>
</reference>